<dbReference type="EMBL" id="JAROCC010000004">
    <property type="protein sequence ID" value="MDN4607179.1"/>
    <property type="molecule type" value="Genomic_DNA"/>
</dbReference>
<accession>A0ABT8JPW0</accession>
<comment type="caution">
    <text evidence="1">The sequence shown here is derived from an EMBL/GenBank/DDBJ whole genome shotgun (WGS) entry which is preliminary data.</text>
</comment>
<sequence>MNQKLNVELIITIPESQVIIEKLEFEALKKADLLGVYWSMVDLEKRIGRKKDWIKQNILYNPRFKSKLDCSTGGFVFYPKKKGEPWSMHALLMANFLDENFNDIFRS</sequence>
<reference evidence="1" key="1">
    <citation type="submission" date="2023-03" db="EMBL/GenBank/DDBJ databases">
        <title>MT1 and MT2 Draft Genomes of Novel Species.</title>
        <authorList>
            <person name="Venkateswaran K."/>
        </authorList>
    </citation>
    <scope>NUCLEOTIDE SEQUENCE</scope>
    <source>
        <strain evidence="1">F6_3S_P_2</strain>
    </source>
</reference>
<dbReference type="Proteomes" id="UP001175097">
    <property type="component" value="Unassembled WGS sequence"/>
</dbReference>
<dbReference type="Pfam" id="PF05595">
    <property type="entry name" value="DUF771"/>
    <property type="match status" value="1"/>
</dbReference>
<evidence type="ECO:0000313" key="2">
    <source>
        <dbReference type="Proteomes" id="UP001175097"/>
    </source>
</evidence>
<dbReference type="InterPro" id="IPR008489">
    <property type="entry name" value="DUF771"/>
</dbReference>
<protein>
    <submittedName>
        <fullName evidence="1">DUF771 domain-containing protein</fullName>
    </submittedName>
</protein>
<name>A0ABT8JPW0_9BACL</name>
<evidence type="ECO:0000313" key="1">
    <source>
        <dbReference type="EMBL" id="MDN4607179.1"/>
    </source>
</evidence>
<proteinExistence type="predicted"/>
<keyword evidence="2" id="KW-1185">Reference proteome</keyword>
<organism evidence="1 2">
    <name type="scientific">Sporosarcina highlanderae</name>
    <dbReference type="NCBI Taxonomy" id="3035916"/>
    <lineage>
        <taxon>Bacteria</taxon>
        <taxon>Bacillati</taxon>
        <taxon>Bacillota</taxon>
        <taxon>Bacilli</taxon>
        <taxon>Bacillales</taxon>
        <taxon>Caryophanaceae</taxon>
        <taxon>Sporosarcina</taxon>
    </lineage>
</organism>
<dbReference type="RefSeq" id="WP_301242726.1">
    <property type="nucleotide sequence ID" value="NZ_JAROCC010000004.1"/>
</dbReference>
<gene>
    <name evidence="1" type="ORF">P5G49_06740</name>
</gene>